<feature type="transmembrane region" description="Helical" evidence="1">
    <location>
        <begin position="320"/>
        <end position="338"/>
    </location>
</feature>
<dbReference type="EMBL" id="BMIV01000021">
    <property type="protein sequence ID" value="GGF78818.1"/>
    <property type="molecule type" value="Genomic_DNA"/>
</dbReference>
<dbReference type="Proteomes" id="UP000640509">
    <property type="component" value="Unassembled WGS sequence"/>
</dbReference>
<keyword evidence="3" id="KW-1185">Reference proteome</keyword>
<name>A0ABQ1VLU2_9RHOB</name>
<dbReference type="InterPro" id="IPR048031">
    <property type="entry name" value="ScyD/ScyE-like"/>
</dbReference>
<dbReference type="NCBIfam" id="NF033206">
    <property type="entry name" value="ScyE_fam"/>
    <property type="match status" value="1"/>
</dbReference>
<dbReference type="Gene3D" id="2.120.10.30">
    <property type="entry name" value="TolB, C-terminal domain"/>
    <property type="match status" value="1"/>
</dbReference>
<gene>
    <name evidence="2" type="ORF">GCM10011402_34320</name>
</gene>
<dbReference type="RefSeq" id="WP_188716765.1">
    <property type="nucleotide sequence ID" value="NZ_BMIV01000021.1"/>
</dbReference>
<keyword evidence="1" id="KW-1133">Transmembrane helix</keyword>
<keyword evidence="1" id="KW-0812">Transmembrane</keyword>
<keyword evidence="1" id="KW-0472">Membrane</keyword>
<dbReference type="InterPro" id="IPR011042">
    <property type="entry name" value="6-blade_b-propeller_TolB-like"/>
</dbReference>
<evidence type="ECO:0000313" key="3">
    <source>
        <dbReference type="Proteomes" id="UP000640509"/>
    </source>
</evidence>
<organism evidence="2 3">
    <name type="scientific">Paracoccus acridae</name>
    <dbReference type="NCBI Taxonomy" id="1795310"/>
    <lineage>
        <taxon>Bacteria</taxon>
        <taxon>Pseudomonadati</taxon>
        <taxon>Pseudomonadota</taxon>
        <taxon>Alphaproteobacteria</taxon>
        <taxon>Rhodobacterales</taxon>
        <taxon>Paracoccaceae</taxon>
        <taxon>Paracoccus</taxon>
    </lineage>
</organism>
<proteinExistence type="predicted"/>
<accession>A0ABQ1VLU2</accession>
<protein>
    <recommendedName>
        <fullName evidence="4">ScyD/ScyE family protein</fullName>
    </recommendedName>
</protein>
<comment type="caution">
    <text evidence="2">The sequence shown here is derived from an EMBL/GenBank/DDBJ whole genome shotgun (WGS) entry which is preliminary data.</text>
</comment>
<sequence>MEGLANPRGLSFGPDGWLYAAEAGTGGDGPSIVSGDGQTVSFGLSGKVTRYRSGVQEAVIDGLPSLAPAGGFGATGAHDLAFLDGVLHVVLGFGANPALRANLASAPGSELLGRVVSVSGSTVSAVADLAAFELANDPDGELNSNPFSLVALADRLVVSDAGGNDVVTVGQDGAIAIKAVLPQGSFQPVPTGATVGPNEDILVGQLTGFRFPLGGANVFAVDGAGMIDVFATGFTNLIDVAYGNGKLYALEFDSDSLLGPNTTGSLFEIGEDGLKRLVFGGLNSPTGLAIGADGKIFVAESGVSPTDGRVIQLAPVPLPASLPLLAGGMAFAAAIGSWRGRKRS</sequence>
<evidence type="ECO:0008006" key="4">
    <source>
        <dbReference type="Google" id="ProtNLM"/>
    </source>
</evidence>
<reference evidence="3" key="1">
    <citation type="journal article" date="2019" name="Int. J. Syst. Evol. Microbiol.">
        <title>The Global Catalogue of Microorganisms (GCM) 10K type strain sequencing project: providing services to taxonomists for standard genome sequencing and annotation.</title>
        <authorList>
            <consortium name="The Broad Institute Genomics Platform"/>
            <consortium name="The Broad Institute Genome Sequencing Center for Infectious Disease"/>
            <person name="Wu L."/>
            <person name="Ma J."/>
        </authorList>
    </citation>
    <scope>NUCLEOTIDE SEQUENCE [LARGE SCALE GENOMIC DNA]</scope>
    <source>
        <strain evidence="3">CGMCC 1.15419</strain>
    </source>
</reference>
<evidence type="ECO:0000256" key="1">
    <source>
        <dbReference type="SAM" id="Phobius"/>
    </source>
</evidence>
<evidence type="ECO:0000313" key="2">
    <source>
        <dbReference type="EMBL" id="GGF78818.1"/>
    </source>
</evidence>
<dbReference type="SUPFAM" id="SSF101898">
    <property type="entry name" value="NHL repeat"/>
    <property type="match status" value="1"/>
</dbReference>